<accession>A0A4U9ZTU0</accession>
<dbReference type="Proteomes" id="UP000403538">
    <property type="component" value="Unassembled WGS sequence"/>
</dbReference>
<reference evidence="1 2" key="1">
    <citation type="submission" date="2019-05" db="EMBL/GenBank/DDBJ databases">
        <authorList>
            <consortium name="Pathogen Informatics"/>
        </authorList>
    </citation>
    <scope>NUCLEOTIDE SEQUENCE [LARGE SCALE GENOMIC DNA]</scope>
    <source>
        <strain evidence="1 2">NCTC11062</strain>
    </source>
</reference>
<proteinExistence type="predicted"/>
<gene>
    <name evidence="1" type="primary">dinJ3</name>
    <name evidence="1" type="ORF">NCTC11062_01594</name>
</gene>
<organism evidence="1 2">
    <name type="scientific">Streptococcus anginosus</name>
    <dbReference type="NCBI Taxonomy" id="1328"/>
    <lineage>
        <taxon>Bacteria</taxon>
        <taxon>Bacillati</taxon>
        <taxon>Bacillota</taxon>
        <taxon>Bacilli</taxon>
        <taxon>Lactobacillales</taxon>
        <taxon>Streptococcaceae</taxon>
        <taxon>Streptococcus</taxon>
        <taxon>Streptococcus anginosus group</taxon>
    </lineage>
</organism>
<evidence type="ECO:0000313" key="2">
    <source>
        <dbReference type="Proteomes" id="UP000403538"/>
    </source>
</evidence>
<sequence>MPNNNNYNPKILDALAEAKRISRDKTVVSYGNLTELKKALET</sequence>
<name>A0A4U9ZTU0_STRAP</name>
<dbReference type="EMBL" id="CABEID010000001">
    <property type="protein sequence ID" value="VTS43846.1"/>
    <property type="molecule type" value="Genomic_DNA"/>
</dbReference>
<dbReference type="AlphaFoldDB" id="A0A4U9ZTU0"/>
<protein>
    <submittedName>
        <fullName evidence="1">Addiction module antitoxin</fullName>
    </submittedName>
</protein>
<evidence type="ECO:0000313" key="1">
    <source>
        <dbReference type="EMBL" id="VTS43846.1"/>
    </source>
</evidence>